<dbReference type="OrthoDB" id="8844265at2"/>
<evidence type="ECO:0000313" key="2">
    <source>
        <dbReference type="Proteomes" id="UP000266313"/>
    </source>
</evidence>
<name>A0A286T5L4_9GAMM</name>
<keyword evidence="2" id="KW-1185">Reference proteome</keyword>
<dbReference type="AlphaFoldDB" id="A0A286T5L4"/>
<organism evidence="1 2">
    <name type="scientific">Methylocaldum marinum</name>
    <dbReference type="NCBI Taxonomy" id="1432792"/>
    <lineage>
        <taxon>Bacteria</taxon>
        <taxon>Pseudomonadati</taxon>
        <taxon>Pseudomonadota</taxon>
        <taxon>Gammaproteobacteria</taxon>
        <taxon>Methylococcales</taxon>
        <taxon>Methylococcaceae</taxon>
        <taxon>Methylocaldum</taxon>
    </lineage>
</organism>
<proteinExistence type="predicted"/>
<protein>
    <submittedName>
        <fullName evidence="1">Uncharacterized protein</fullName>
    </submittedName>
</protein>
<sequence length="96" mass="11121">MPTYKLLQSKSNDVVYPANTSASRLLYFYLFQKVSLGDPFLQTASIKKQTWHVGKLKSRCMLEARCSEAEQKLNAKFNPSMENKREMKKSVPDRFP</sequence>
<dbReference type="EMBL" id="AP017928">
    <property type="protein sequence ID" value="BBA32013.1"/>
    <property type="molecule type" value="Genomic_DNA"/>
</dbReference>
<evidence type="ECO:0000313" key="1">
    <source>
        <dbReference type="EMBL" id="BBA32013.1"/>
    </source>
</evidence>
<gene>
    <name evidence="1" type="ORF">sS8_0043</name>
</gene>
<dbReference type="RefSeq" id="WP_119627878.1">
    <property type="nucleotide sequence ID" value="NZ_AP017928.1"/>
</dbReference>
<accession>A0A286T5L4</accession>
<dbReference type="Proteomes" id="UP000266313">
    <property type="component" value="Chromosome"/>
</dbReference>
<reference evidence="1 2" key="1">
    <citation type="submission" date="2016-12" db="EMBL/GenBank/DDBJ databases">
        <title>Genome sequencing of Methylocaldum marinum.</title>
        <authorList>
            <person name="Takeuchi M."/>
            <person name="Kamagata Y."/>
            <person name="Hiraoka S."/>
            <person name="Oshima K."/>
            <person name="Hattori M."/>
            <person name="Iwasaki W."/>
        </authorList>
    </citation>
    <scope>NUCLEOTIDE SEQUENCE [LARGE SCALE GENOMIC DNA]</scope>
    <source>
        <strain evidence="1 2">S8</strain>
    </source>
</reference>
<dbReference type="KEGG" id="mmai:sS8_0043"/>